<gene>
    <name evidence="1" type="ORF">FA048_13225</name>
</gene>
<proteinExistence type="predicted"/>
<dbReference type="AlphaFoldDB" id="A0A4U1CLL8"/>
<dbReference type="InterPro" id="IPR025921">
    <property type="entry name" value="HmuY"/>
</dbReference>
<dbReference type="PROSITE" id="PS51257">
    <property type="entry name" value="PROKAR_LIPOPROTEIN"/>
    <property type="match status" value="1"/>
</dbReference>
<accession>A0A4U1CLL8</accession>
<dbReference type="CDD" id="cd12105">
    <property type="entry name" value="HmuY"/>
    <property type="match status" value="1"/>
</dbReference>
<dbReference type="RefSeq" id="WP_136841762.1">
    <property type="nucleotide sequence ID" value="NZ_SWBR01000003.1"/>
</dbReference>
<dbReference type="Pfam" id="PF14064">
    <property type="entry name" value="HmuY"/>
    <property type="match status" value="1"/>
</dbReference>
<evidence type="ECO:0008006" key="3">
    <source>
        <dbReference type="Google" id="ProtNLM"/>
    </source>
</evidence>
<organism evidence="1 2">
    <name type="scientific">Pedobacter polaris</name>
    <dbReference type="NCBI Taxonomy" id="2571273"/>
    <lineage>
        <taxon>Bacteria</taxon>
        <taxon>Pseudomonadati</taxon>
        <taxon>Bacteroidota</taxon>
        <taxon>Sphingobacteriia</taxon>
        <taxon>Sphingobacteriales</taxon>
        <taxon>Sphingobacteriaceae</taxon>
        <taxon>Pedobacter</taxon>
    </lineage>
</organism>
<evidence type="ECO:0000313" key="2">
    <source>
        <dbReference type="Proteomes" id="UP000309488"/>
    </source>
</evidence>
<keyword evidence="2" id="KW-1185">Reference proteome</keyword>
<reference evidence="1 2" key="1">
    <citation type="submission" date="2019-04" db="EMBL/GenBank/DDBJ databases">
        <title>Pedobacter sp. RP-3-22 sp. nov., isolated from Arctic soil.</title>
        <authorList>
            <person name="Dahal R.H."/>
            <person name="Kim D.-U."/>
        </authorList>
    </citation>
    <scope>NUCLEOTIDE SEQUENCE [LARGE SCALE GENOMIC DNA]</scope>
    <source>
        <strain evidence="1 2">RP-3-22</strain>
    </source>
</reference>
<protein>
    <recommendedName>
        <fullName evidence="3">HmuY protein</fullName>
    </recommendedName>
</protein>
<evidence type="ECO:0000313" key="1">
    <source>
        <dbReference type="EMBL" id="TKC08116.1"/>
    </source>
</evidence>
<dbReference type="EMBL" id="SWBR01000003">
    <property type="protein sequence ID" value="TKC08116.1"/>
    <property type="molecule type" value="Genomic_DNA"/>
</dbReference>
<name>A0A4U1CLL8_9SPHI</name>
<comment type="caution">
    <text evidence="1">The sequence shown here is derived from an EMBL/GenBank/DDBJ whole genome shotgun (WGS) entry which is preliminary data.</text>
</comment>
<dbReference type="Proteomes" id="UP000309488">
    <property type="component" value="Unassembled WGS sequence"/>
</dbReference>
<sequence>MNKLNSFVAVALLALTFTACKKSKDEPVIVVPPSDGSTLTLEGKTAESNYTNVVYTDLSKDKTTKVDRKSWALGFYSGADFKVMLNQSFQTLAAVVNKTDINAVTLDDAKTTLVYNINLQSSTLANAVSLVDNYNGSLNRTAIASISATADENKVYILSVNGLFIEPNLYKIRILRNGTTGYTLQYAKIQETTFKTVNISKSADYNLTFVSLGNNNDGAIVNAEPKKDEWDLNWSYSTYKSVAANLESNPYWYQDFISINTLAGVSAAQVSTTTKTYAAFAESDIASLTFLNERDVIGSKWRTSPDFTGAGGGVKTDLFYVIKDSSGNVYKLKFVSYITGDGGERGKPVIEYKLIKKG</sequence>
<dbReference type="OrthoDB" id="1091850at2"/>